<evidence type="ECO:0000256" key="1">
    <source>
        <dbReference type="SAM" id="MobiDB-lite"/>
    </source>
</evidence>
<name>A0A9W8MVM3_9AGAR</name>
<dbReference type="EMBL" id="JANKHO010000413">
    <property type="protein sequence ID" value="KAJ3510253.1"/>
    <property type="molecule type" value="Genomic_DNA"/>
</dbReference>
<evidence type="ECO:0000313" key="3">
    <source>
        <dbReference type="EMBL" id="KAJ3510253.1"/>
    </source>
</evidence>
<feature type="compositionally biased region" description="Basic and acidic residues" evidence="1">
    <location>
        <begin position="189"/>
        <end position="201"/>
    </location>
</feature>
<proteinExistence type="predicted"/>
<organism evidence="3 4">
    <name type="scientific">Agrocybe chaxingu</name>
    <dbReference type="NCBI Taxonomy" id="84603"/>
    <lineage>
        <taxon>Eukaryota</taxon>
        <taxon>Fungi</taxon>
        <taxon>Dikarya</taxon>
        <taxon>Basidiomycota</taxon>
        <taxon>Agaricomycotina</taxon>
        <taxon>Agaricomycetes</taxon>
        <taxon>Agaricomycetidae</taxon>
        <taxon>Agaricales</taxon>
        <taxon>Agaricineae</taxon>
        <taxon>Strophariaceae</taxon>
        <taxon>Agrocybe</taxon>
    </lineage>
</organism>
<dbReference type="OrthoDB" id="3265858at2759"/>
<evidence type="ECO:0000259" key="2">
    <source>
        <dbReference type="Pfam" id="PF20411"/>
    </source>
</evidence>
<gene>
    <name evidence="3" type="ORF">NLJ89_g4787</name>
</gene>
<evidence type="ECO:0000313" key="4">
    <source>
        <dbReference type="Proteomes" id="UP001148786"/>
    </source>
</evidence>
<comment type="caution">
    <text evidence="3">The sequence shown here is derived from an EMBL/GenBank/DDBJ whole genome shotgun (WGS) entry which is preliminary data.</text>
</comment>
<dbReference type="Pfam" id="PF20411">
    <property type="entry name" value="DUF6697"/>
    <property type="match status" value="1"/>
</dbReference>
<sequence length="303" mass="34123">MNPAMPTEPGTPGLVFASRHEILYDPPWTLFHKVQNTKRAVWLYQGEYESVLSGTMTAEQFRGQRSEVKREWGDLLMTQVVCKPYLSMRSRIALRKAGLIPLEDKMAEKVLIDKEMLAVKSKGGHPVDADDIIAALERGDEVQVLHHLSPAAAHIFLQGIDILRMTCVKYDHAFAKELEERLPTLPRLTEEAKKKAEETAKKASNKRKKPTVSVGLTSRTKKKKMATQRRMSKKSPPLETDEDSSADDFVGRGDNETATTSSSVREFRPRKSTSQPFVSLVTDEEIEGGNSDDSDIMDLDFRY</sequence>
<protein>
    <recommendedName>
        <fullName evidence="2">DUF6697 domain-containing protein</fullName>
    </recommendedName>
</protein>
<feature type="domain" description="DUF6697" evidence="2">
    <location>
        <begin position="1"/>
        <end position="180"/>
    </location>
</feature>
<keyword evidence="4" id="KW-1185">Reference proteome</keyword>
<feature type="compositionally biased region" description="Basic residues" evidence="1">
    <location>
        <begin position="219"/>
        <end position="233"/>
    </location>
</feature>
<reference evidence="3" key="1">
    <citation type="submission" date="2022-07" db="EMBL/GenBank/DDBJ databases">
        <title>Genome Sequence of Agrocybe chaxingu.</title>
        <authorList>
            <person name="Buettner E."/>
        </authorList>
    </citation>
    <scope>NUCLEOTIDE SEQUENCE</scope>
    <source>
        <strain evidence="3">MP-N11</strain>
    </source>
</reference>
<dbReference type="AlphaFoldDB" id="A0A9W8MVM3"/>
<dbReference type="InterPro" id="IPR046520">
    <property type="entry name" value="DUF6697"/>
</dbReference>
<dbReference type="Proteomes" id="UP001148786">
    <property type="component" value="Unassembled WGS sequence"/>
</dbReference>
<feature type="region of interest" description="Disordered" evidence="1">
    <location>
        <begin position="189"/>
        <end position="303"/>
    </location>
</feature>
<feature type="compositionally biased region" description="Acidic residues" evidence="1">
    <location>
        <begin position="282"/>
        <end position="303"/>
    </location>
</feature>
<accession>A0A9W8MVM3</accession>